<organism evidence="2 3">
    <name type="scientific">Elysia marginata</name>
    <dbReference type="NCBI Taxonomy" id="1093978"/>
    <lineage>
        <taxon>Eukaryota</taxon>
        <taxon>Metazoa</taxon>
        <taxon>Spiralia</taxon>
        <taxon>Lophotrochozoa</taxon>
        <taxon>Mollusca</taxon>
        <taxon>Gastropoda</taxon>
        <taxon>Heterobranchia</taxon>
        <taxon>Euthyneura</taxon>
        <taxon>Panpulmonata</taxon>
        <taxon>Sacoglossa</taxon>
        <taxon>Placobranchoidea</taxon>
        <taxon>Plakobranchidae</taxon>
        <taxon>Elysia</taxon>
    </lineage>
</organism>
<evidence type="ECO:0000256" key="1">
    <source>
        <dbReference type="SAM" id="MobiDB-lite"/>
    </source>
</evidence>
<sequence length="108" mass="12073">MAPLHLNCTHFQGSVVTPSATSTTKMAPLHLYCTHFRGSVVTPSTYNHREKEDSREGQGSRSVFTSGQRTLQSLLSHPCQAHPLVSDVLSEKKIKEEKIRVCFVQKHV</sequence>
<feature type="compositionally biased region" description="Basic and acidic residues" evidence="1">
    <location>
        <begin position="47"/>
        <end position="58"/>
    </location>
</feature>
<accession>A0AAV4FZE8</accession>
<name>A0AAV4FZE8_9GAST</name>
<dbReference type="EMBL" id="BMAT01000996">
    <property type="protein sequence ID" value="GFR77766.1"/>
    <property type="molecule type" value="Genomic_DNA"/>
</dbReference>
<keyword evidence="3" id="KW-1185">Reference proteome</keyword>
<dbReference type="AlphaFoldDB" id="A0AAV4FZE8"/>
<evidence type="ECO:0000313" key="2">
    <source>
        <dbReference type="EMBL" id="GFR77766.1"/>
    </source>
</evidence>
<comment type="caution">
    <text evidence="2">The sequence shown here is derived from an EMBL/GenBank/DDBJ whole genome shotgun (WGS) entry which is preliminary data.</text>
</comment>
<evidence type="ECO:0000313" key="3">
    <source>
        <dbReference type="Proteomes" id="UP000762676"/>
    </source>
</evidence>
<reference evidence="2 3" key="1">
    <citation type="journal article" date="2021" name="Elife">
        <title>Chloroplast acquisition without the gene transfer in kleptoplastic sea slugs, Plakobranchus ocellatus.</title>
        <authorList>
            <person name="Maeda T."/>
            <person name="Takahashi S."/>
            <person name="Yoshida T."/>
            <person name="Shimamura S."/>
            <person name="Takaki Y."/>
            <person name="Nagai Y."/>
            <person name="Toyoda A."/>
            <person name="Suzuki Y."/>
            <person name="Arimoto A."/>
            <person name="Ishii H."/>
            <person name="Satoh N."/>
            <person name="Nishiyama T."/>
            <person name="Hasebe M."/>
            <person name="Maruyama T."/>
            <person name="Minagawa J."/>
            <person name="Obokata J."/>
            <person name="Shigenobu S."/>
        </authorList>
    </citation>
    <scope>NUCLEOTIDE SEQUENCE [LARGE SCALE GENOMIC DNA]</scope>
</reference>
<protein>
    <submittedName>
        <fullName evidence="2">Uncharacterized protein</fullName>
    </submittedName>
</protein>
<feature type="region of interest" description="Disordered" evidence="1">
    <location>
        <begin position="44"/>
        <end position="64"/>
    </location>
</feature>
<dbReference type="Proteomes" id="UP000762676">
    <property type="component" value="Unassembled WGS sequence"/>
</dbReference>
<gene>
    <name evidence="2" type="ORF">ElyMa_000516600</name>
</gene>
<proteinExistence type="predicted"/>